<feature type="compositionally biased region" description="Polar residues" evidence="2">
    <location>
        <begin position="39"/>
        <end position="52"/>
    </location>
</feature>
<sequence>MDNLYDSQFGTQASRDSIDVQKHILDVLAAAESQEEPVASTSGRGTTPTQAQGAAHAQRPASSSRAPRSRQPSYVGSGGQQGAGSSSVLPDRPPSASGGTNAAGGSSSINLDVPGHAEASLRLHKARIRALEGDLERMVESTTDKDKQLAEALKELKGLKGEQSLWAKDKKNLETQVDRLQKRLADTEATLAAREQALKEGSKETSRVGKERRVAEQESKARDVRLQRALEEVERYKNMLQEVRLQDRDGKDLVKGDLNRLMADNKRLERQRAELLVAFKKQLKLIDVLKRQKVHMEAARALQFTEAEFLQTLELGNA</sequence>
<proteinExistence type="predicted"/>
<keyword evidence="4" id="KW-1185">Reference proteome</keyword>
<dbReference type="EMBL" id="MU069481">
    <property type="protein sequence ID" value="KAF5841636.1"/>
    <property type="molecule type" value="Genomic_DNA"/>
</dbReference>
<feature type="region of interest" description="Disordered" evidence="2">
    <location>
        <begin position="196"/>
        <end position="215"/>
    </location>
</feature>
<keyword evidence="1" id="KW-0175">Coiled coil</keyword>
<dbReference type="Proteomes" id="UP000815325">
    <property type="component" value="Unassembled WGS sequence"/>
</dbReference>
<dbReference type="PANTHER" id="PTHR23313:SF0">
    <property type="entry name" value="TESTIS-EXPRESSED PROTEIN 9"/>
    <property type="match status" value="1"/>
</dbReference>
<feature type="coiled-coil region" evidence="1">
    <location>
        <begin position="226"/>
        <end position="278"/>
    </location>
</feature>
<dbReference type="PANTHER" id="PTHR23313">
    <property type="entry name" value="TSEC1-RELATED"/>
    <property type="match status" value="1"/>
</dbReference>
<evidence type="ECO:0000256" key="1">
    <source>
        <dbReference type="SAM" id="Coils"/>
    </source>
</evidence>
<evidence type="ECO:0000313" key="3">
    <source>
        <dbReference type="EMBL" id="KAF5841636.1"/>
    </source>
</evidence>
<protein>
    <recommendedName>
        <fullName evidence="5">Testis-expressed sequence 9 protein</fullName>
    </recommendedName>
</protein>
<accession>A0ABQ7H491</accession>
<feature type="compositionally biased region" description="Low complexity" evidence="2">
    <location>
        <begin position="54"/>
        <end position="75"/>
    </location>
</feature>
<feature type="region of interest" description="Disordered" evidence="2">
    <location>
        <begin position="31"/>
        <end position="111"/>
    </location>
</feature>
<name>A0ABQ7H491_DUNSA</name>
<reference evidence="3" key="1">
    <citation type="submission" date="2017-08" db="EMBL/GenBank/DDBJ databases">
        <authorList>
            <person name="Polle J.E."/>
            <person name="Barry K."/>
            <person name="Cushman J."/>
            <person name="Schmutz J."/>
            <person name="Tran D."/>
            <person name="Hathwaick L.T."/>
            <person name="Yim W.C."/>
            <person name="Jenkins J."/>
            <person name="Mckie-Krisberg Z.M."/>
            <person name="Prochnik S."/>
            <person name="Lindquist E."/>
            <person name="Dockter R.B."/>
            <person name="Adam C."/>
            <person name="Molina H."/>
            <person name="Bunkerborg J."/>
            <person name="Jin E."/>
            <person name="Buchheim M."/>
            <person name="Magnuson J."/>
        </authorList>
    </citation>
    <scope>NUCLEOTIDE SEQUENCE</scope>
    <source>
        <strain evidence="3">CCAP 19/18</strain>
    </source>
</reference>
<feature type="compositionally biased region" description="Low complexity" evidence="2">
    <location>
        <begin position="95"/>
        <end position="108"/>
    </location>
</feature>
<gene>
    <name evidence="3" type="ORF">DUNSADRAFT_12092</name>
</gene>
<evidence type="ECO:0000256" key="2">
    <source>
        <dbReference type="SAM" id="MobiDB-lite"/>
    </source>
</evidence>
<organism evidence="3 4">
    <name type="scientific">Dunaliella salina</name>
    <name type="common">Green alga</name>
    <name type="synonym">Protococcus salinus</name>
    <dbReference type="NCBI Taxonomy" id="3046"/>
    <lineage>
        <taxon>Eukaryota</taxon>
        <taxon>Viridiplantae</taxon>
        <taxon>Chlorophyta</taxon>
        <taxon>core chlorophytes</taxon>
        <taxon>Chlorophyceae</taxon>
        <taxon>CS clade</taxon>
        <taxon>Chlamydomonadales</taxon>
        <taxon>Dunaliellaceae</taxon>
        <taxon>Dunaliella</taxon>
    </lineage>
</organism>
<evidence type="ECO:0000313" key="4">
    <source>
        <dbReference type="Proteomes" id="UP000815325"/>
    </source>
</evidence>
<evidence type="ECO:0008006" key="5">
    <source>
        <dbReference type="Google" id="ProtNLM"/>
    </source>
</evidence>
<comment type="caution">
    <text evidence="3">The sequence shown here is derived from an EMBL/GenBank/DDBJ whole genome shotgun (WGS) entry which is preliminary data.</text>
</comment>